<keyword evidence="3" id="KW-1185">Reference proteome</keyword>
<dbReference type="EMBL" id="CAJPEV010001783">
    <property type="protein sequence ID" value="CAG0894330.1"/>
    <property type="molecule type" value="Genomic_DNA"/>
</dbReference>
<feature type="region of interest" description="Disordered" evidence="1">
    <location>
        <begin position="247"/>
        <end position="287"/>
    </location>
</feature>
<gene>
    <name evidence="2" type="ORF">DSTB1V02_LOCUS8119</name>
</gene>
<evidence type="ECO:0000256" key="1">
    <source>
        <dbReference type="SAM" id="MobiDB-lite"/>
    </source>
</evidence>
<feature type="compositionally biased region" description="Basic and acidic residues" evidence="1">
    <location>
        <begin position="268"/>
        <end position="287"/>
    </location>
</feature>
<dbReference type="SUPFAM" id="SSF57997">
    <property type="entry name" value="Tropomyosin"/>
    <property type="match status" value="1"/>
</dbReference>
<evidence type="ECO:0000313" key="2">
    <source>
        <dbReference type="EMBL" id="CAD7248301.1"/>
    </source>
</evidence>
<dbReference type="Proteomes" id="UP000677054">
    <property type="component" value="Unassembled WGS sequence"/>
</dbReference>
<feature type="compositionally biased region" description="Basic and acidic residues" evidence="1">
    <location>
        <begin position="108"/>
        <end position="128"/>
    </location>
</feature>
<sequence>MNQSEVDHPKSDNEETMTTPSAAEEVEKQQQQLWNILTVEKKTKDLEEQLKTAENAYRNAEREKQKLERELTTMKIELTEGRDQIKKLQQELLIKEKKAKDLEEQLKREHNEYGETEEKNSTIERQLDDSSNQVAELRPHLTILEGKSVQVGAGNTETAIPTLTPRQDEAVFQQSQTTQEKLKCRTKITTWNELIAFIKENQQSNLVIIHVYSHKSNEKIEADEIERSIVERIIIIVRSRIPIFKGTPKLSPDANRGRDKGVTALAGSRKEDSLGRDGFDEIAEKIR</sequence>
<feature type="region of interest" description="Disordered" evidence="1">
    <location>
        <begin position="1"/>
        <end position="28"/>
    </location>
</feature>
<dbReference type="EMBL" id="LR901300">
    <property type="protein sequence ID" value="CAD7248301.1"/>
    <property type="molecule type" value="Genomic_DNA"/>
</dbReference>
<accession>A0A7R9A4V7</accession>
<evidence type="ECO:0000313" key="3">
    <source>
        <dbReference type="Proteomes" id="UP000677054"/>
    </source>
</evidence>
<dbReference type="AlphaFoldDB" id="A0A7R9A4V7"/>
<name>A0A7R9A4V7_9CRUS</name>
<proteinExistence type="predicted"/>
<feature type="compositionally biased region" description="Basic and acidic residues" evidence="1">
    <location>
        <begin position="1"/>
        <end position="13"/>
    </location>
</feature>
<protein>
    <submittedName>
        <fullName evidence="2">Uncharacterized protein</fullName>
    </submittedName>
</protein>
<feature type="region of interest" description="Disordered" evidence="1">
    <location>
        <begin position="108"/>
        <end position="130"/>
    </location>
</feature>
<reference evidence="2" key="1">
    <citation type="submission" date="2020-11" db="EMBL/GenBank/DDBJ databases">
        <authorList>
            <person name="Tran Van P."/>
        </authorList>
    </citation>
    <scope>NUCLEOTIDE SEQUENCE</scope>
</reference>
<organism evidence="2">
    <name type="scientific">Darwinula stevensoni</name>
    <dbReference type="NCBI Taxonomy" id="69355"/>
    <lineage>
        <taxon>Eukaryota</taxon>
        <taxon>Metazoa</taxon>
        <taxon>Ecdysozoa</taxon>
        <taxon>Arthropoda</taxon>
        <taxon>Crustacea</taxon>
        <taxon>Oligostraca</taxon>
        <taxon>Ostracoda</taxon>
        <taxon>Podocopa</taxon>
        <taxon>Podocopida</taxon>
        <taxon>Darwinulocopina</taxon>
        <taxon>Darwinuloidea</taxon>
        <taxon>Darwinulidae</taxon>
        <taxon>Darwinula</taxon>
    </lineage>
</organism>